<reference evidence="3 4" key="1">
    <citation type="submission" date="2019-02" db="EMBL/GenBank/DDBJ databases">
        <title>Genomic Encyclopedia of Type Strains, Phase IV (KMG-IV): sequencing the most valuable type-strain genomes for metagenomic binning, comparative biology and taxonomic classification.</title>
        <authorList>
            <person name="Goeker M."/>
        </authorList>
    </citation>
    <scope>NUCLEOTIDE SEQUENCE [LARGE SCALE GENOMIC DNA]</scope>
    <source>
        <strain evidence="3 4">DSM 17196</strain>
    </source>
</reference>
<dbReference type="EMBL" id="SGXE01000002">
    <property type="protein sequence ID" value="RZS93108.1"/>
    <property type="molecule type" value="Genomic_DNA"/>
</dbReference>
<proteinExistence type="predicted"/>
<dbReference type="Proteomes" id="UP000292262">
    <property type="component" value="Unassembled WGS sequence"/>
</dbReference>
<feature type="coiled-coil region" evidence="1">
    <location>
        <begin position="126"/>
        <end position="172"/>
    </location>
</feature>
<protein>
    <submittedName>
        <fullName evidence="3">Uncharacterized protein DUF4369</fullName>
    </submittedName>
</protein>
<keyword evidence="4" id="KW-1185">Reference proteome</keyword>
<dbReference type="RefSeq" id="WP_130286257.1">
    <property type="nucleotide sequence ID" value="NZ_SGXE01000002.1"/>
</dbReference>
<dbReference type="AlphaFoldDB" id="A0A4Q7P1C0"/>
<sequence length="254" mass="29123">MKNLVIYISVVLFIAACTSSKKKEGNVTVTGTIKGLKQGTLYLQKIEDSTLTTVDSLIVDGDPNFTLYSTITEPEIHYLYLDKNDNAPHNDRIDFFAEKGTINIVTTLNDFERDAKITGGKNTNQLQEYKAILRRFNDRNLRLIKENYEAQKQNDQIKLMALEKEYKKLIKSKYLYTINFAVNNKDLEVAPYVTLLEVFDANVKYLDTVVDKLTPKVKKSMYGKQLIDFVAERKAIEKKQPEAKDKVVDTLQSM</sequence>
<evidence type="ECO:0000313" key="4">
    <source>
        <dbReference type="Proteomes" id="UP000292262"/>
    </source>
</evidence>
<dbReference type="InterPro" id="IPR025380">
    <property type="entry name" value="DUF4369"/>
</dbReference>
<dbReference type="Pfam" id="PF14289">
    <property type="entry name" value="DUF4369"/>
    <property type="match status" value="1"/>
</dbReference>
<evidence type="ECO:0000256" key="1">
    <source>
        <dbReference type="SAM" id="Coils"/>
    </source>
</evidence>
<dbReference type="OrthoDB" id="1143206at2"/>
<comment type="caution">
    <text evidence="3">The sequence shown here is derived from an EMBL/GenBank/DDBJ whole genome shotgun (WGS) entry which is preliminary data.</text>
</comment>
<organism evidence="3 4">
    <name type="scientific">Aquimarina brevivitae</name>
    <dbReference type="NCBI Taxonomy" id="323412"/>
    <lineage>
        <taxon>Bacteria</taxon>
        <taxon>Pseudomonadati</taxon>
        <taxon>Bacteroidota</taxon>
        <taxon>Flavobacteriia</taxon>
        <taxon>Flavobacteriales</taxon>
        <taxon>Flavobacteriaceae</taxon>
        <taxon>Aquimarina</taxon>
    </lineage>
</organism>
<feature type="domain" description="DUF4369" evidence="2">
    <location>
        <begin position="27"/>
        <end position="125"/>
    </location>
</feature>
<gene>
    <name evidence="3" type="ORF">EV197_1678</name>
</gene>
<keyword evidence="1" id="KW-0175">Coiled coil</keyword>
<dbReference type="PROSITE" id="PS51257">
    <property type="entry name" value="PROKAR_LIPOPROTEIN"/>
    <property type="match status" value="1"/>
</dbReference>
<evidence type="ECO:0000259" key="2">
    <source>
        <dbReference type="Pfam" id="PF14289"/>
    </source>
</evidence>
<accession>A0A4Q7P1C0</accession>
<name>A0A4Q7P1C0_9FLAO</name>
<evidence type="ECO:0000313" key="3">
    <source>
        <dbReference type="EMBL" id="RZS93108.1"/>
    </source>
</evidence>